<dbReference type="PANTHER" id="PTHR10520">
    <property type="entry name" value="TRIFUNCTIONAL PURINE BIOSYNTHETIC PROTEIN ADENOSINE-3-RELATED"/>
    <property type="match status" value="1"/>
</dbReference>
<dbReference type="eggNOG" id="KOG0237">
    <property type="taxonomic scope" value="Eukaryota"/>
</dbReference>
<evidence type="ECO:0000256" key="7">
    <source>
        <dbReference type="ARBA" id="ARBA00022741"/>
    </source>
</evidence>
<dbReference type="OMA" id="EVMQACC"/>
<dbReference type="FunFam" id="3.90.650.10:FF:000019">
    <property type="entry name" value="Trifunctional purine biosynthetic protein adenosine-3"/>
    <property type="match status" value="1"/>
</dbReference>
<evidence type="ECO:0000256" key="8">
    <source>
        <dbReference type="ARBA" id="ARBA00022755"/>
    </source>
</evidence>
<dbReference type="GO" id="GO:0006164">
    <property type="term" value="P:purine nucleotide biosynthetic process"/>
    <property type="evidence" value="ECO:0000318"/>
    <property type="project" value="GO_Central"/>
</dbReference>
<feature type="domain" description="ATP-grasp" evidence="13">
    <location>
        <begin position="112"/>
        <end position="296"/>
    </location>
</feature>
<keyword evidence="6" id="KW-0479">Metal-binding</keyword>
<evidence type="ECO:0000256" key="9">
    <source>
        <dbReference type="ARBA" id="ARBA00022840"/>
    </source>
</evidence>
<dbReference type="GO" id="GO:0046872">
    <property type="term" value="F:metal ion binding"/>
    <property type="evidence" value="ECO:0007669"/>
    <property type="project" value="UniProtKB-KW"/>
</dbReference>
<dbReference type="KEGG" id="hro:HELRODRAFT_193551"/>
<comment type="similarity">
    <text evidence="3">In the N-terminal section; belongs to the GARS family.</text>
</comment>
<reference evidence="14 16" key="2">
    <citation type="journal article" date="2013" name="Nature">
        <title>Insights into bilaterian evolution from three spiralian genomes.</title>
        <authorList>
            <person name="Simakov O."/>
            <person name="Marletaz F."/>
            <person name="Cho S.J."/>
            <person name="Edsinger-Gonzales E."/>
            <person name="Havlak P."/>
            <person name="Hellsten U."/>
            <person name="Kuo D.H."/>
            <person name="Larsson T."/>
            <person name="Lv J."/>
            <person name="Arendt D."/>
            <person name="Savage R."/>
            <person name="Osoegawa K."/>
            <person name="de Jong P."/>
            <person name="Grimwood J."/>
            <person name="Chapman J.A."/>
            <person name="Shapiro H."/>
            <person name="Aerts A."/>
            <person name="Otillar R.P."/>
            <person name="Terry A.Y."/>
            <person name="Boore J.L."/>
            <person name="Grigoriev I.V."/>
            <person name="Lindberg D.R."/>
            <person name="Seaver E.C."/>
            <person name="Weisblat D.A."/>
            <person name="Putnam N.H."/>
            <person name="Rokhsar D.S."/>
        </authorList>
    </citation>
    <scope>NUCLEOTIDE SEQUENCE</scope>
</reference>
<dbReference type="InterPro" id="IPR016185">
    <property type="entry name" value="PreATP-grasp_dom_sf"/>
</dbReference>
<dbReference type="UniPathway" id="UPA00074">
    <property type="reaction ID" value="UER00125"/>
</dbReference>
<dbReference type="SUPFAM" id="SSF56059">
    <property type="entry name" value="Glutathione synthetase ATP-binding domain-like"/>
    <property type="match status" value="1"/>
</dbReference>
<dbReference type="GO" id="GO:0006189">
    <property type="term" value="P:'de novo' IMP biosynthetic process"/>
    <property type="evidence" value="ECO:0007669"/>
    <property type="project" value="UniProtKB-UniPathway"/>
</dbReference>
<dbReference type="FunFam" id="3.40.50.170:FF:000006">
    <property type="entry name" value="Trifunctional purine biosynthetic protein adenosine-3"/>
    <property type="match status" value="1"/>
</dbReference>
<comment type="pathway">
    <text evidence="2">Purine metabolism; IMP biosynthesis via de novo pathway; N(1)-(5-phospho-D-ribosyl)glycinamide from 5-phospho-alpha-D-ribose 1-diphosphate: step 2/2.</text>
</comment>
<dbReference type="InterPro" id="IPR004733">
    <property type="entry name" value="PurM_cligase"/>
</dbReference>
<dbReference type="Gene3D" id="3.90.600.10">
    <property type="entry name" value="Phosphoribosylglycinamide synthetase, C-terminal domain"/>
    <property type="match status" value="1"/>
</dbReference>
<dbReference type="OrthoDB" id="2018833at2759"/>
<keyword evidence="9 12" id="KW-0067">ATP-binding</keyword>
<reference evidence="15" key="3">
    <citation type="submission" date="2015-06" db="UniProtKB">
        <authorList>
            <consortium name="EnsemblMetazoa"/>
        </authorList>
    </citation>
    <scope>IDENTIFICATION</scope>
</reference>
<dbReference type="AlphaFoldDB" id="T1FV43"/>
<dbReference type="Pfam" id="PF00586">
    <property type="entry name" value="AIRS"/>
    <property type="match status" value="1"/>
</dbReference>
<dbReference type="InterPro" id="IPR020561">
    <property type="entry name" value="PRibGlycinamid_synth_ATP-grasp"/>
</dbReference>
<dbReference type="EnsemblMetazoa" id="HelroT193551">
    <property type="protein sequence ID" value="HelroP193551"/>
    <property type="gene ID" value="HelroG193551"/>
</dbReference>
<dbReference type="Gene3D" id="3.30.1330.10">
    <property type="entry name" value="PurM-like, N-terminal domain"/>
    <property type="match status" value="1"/>
</dbReference>
<dbReference type="InterPro" id="IPR002376">
    <property type="entry name" value="Formyl_transf_N"/>
</dbReference>
<dbReference type="EMBL" id="AMQM01006822">
    <property type="status" value="NOT_ANNOTATED_CDS"/>
    <property type="molecule type" value="Genomic_DNA"/>
</dbReference>
<dbReference type="InterPro" id="IPR020562">
    <property type="entry name" value="PRibGlycinamide_synth_N"/>
</dbReference>
<evidence type="ECO:0000313" key="15">
    <source>
        <dbReference type="EnsemblMetazoa" id="HelroP193551"/>
    </source>
</evidence>
<dbReference type="InterPro" id="IPR020559">
    <property type="entry name" value="PRibGlycinamide_synth_CS"/>
</dbReference>
<dbReference type="GO" id="GO:0004644">
    <property type="term" value="F:phosphoribosylglycinamide formyltransferase activity"/>
    <property type="evidence" value="ECO:0007669"/>
    <property type="project" value="InterPro"/>
</dbReference>
<dbReference type="InterPro" id="IPR010918">
    <property type="entry name" value="PurM-like_C_dom"/>
</dbReference>
<evidence type="ECO:0000259" key="13">
    <source>
        <dbReference type="PROSITE" id="PS50975"/>
    </source>
</evidence>
<keyword evidence="11" id="KW-0511">Multifunctional enzyme</keyword>
<evidence type="ECO:0000313" key="16">
    <source>
        <dbReference type="Proteomes" id="UP000015101"/>
    </source>
</evidence>
<name>T1FV43_HELRO</name>
<accession>T1FV43</accession>
<dbReference type="InterPro" id="IPR011054">
    <property type="entry name" value="Rudment_hybrid_motif"/>
</dbReference>
<dbReference type="FunFam" id="3.40.50.20:FF:000006">
    <property type="entry name" value="Phosphoribosylamine--glycine ligase, chloroplastic"/>
    <property type="match status" value="1"/>
</dbReference>
<gene>
    <name evidence="15" type="primary">20212689</name>
    <name evidence="14" type="ORF">HELRODRAFT_193551</name>
</gene>
<dbReference type="Pfam" id="PF01071">
    <property type="entry name" value="GARS_A"/>
    <property type="match status" value="1"/>
</dbReference>
<evidence type="ECO:0000256" key="11">
    <source>
        <dbReference type="ARBA" id="ARBA00023268"/>
    </source>
</evidence>
<protein>
    <recommendedName>
        <fullName evidence="13">ATP-grasp domain-containing protein</fullName>
    </recommendedName>
</protein>
<organism evidence="15 16">
    <name type="scientific">Helobdella robusta</name>
    <name type="common">Californian leech</name>
    <dbReference type="NCBI Taxonomy" id="6412"/>
    <lineage>
        <taxon>Eukaryota</taxon>
        <taxon>Metazoa</taxon>
        <taxon>Spiralia</taxon>
        <taxon>Lophotrochozoa</taxon>
        <taxon>Annelida</taxon>
        <taxon>Clitellata</taxon>
        <taxon>Hirudinea</taxon>
        <taxon>Rhynchobdellida</taxon>
        <taxon>Glossiphoniidae</taxon>
        <taxon>Helobdella</taxon>
    </lineage>
</organism>
<dbReference type="PROSITE" id="PS00184">
    <property type="entry name" value="GARS"/>
    <property type="match status" value="1"/>
</dbReference>
<evidence type="ECO:0000256" key="10">
    <source>
        <dbReference type="ARBA" id="ARBA00023211"/>
    </source>
</evidence>
<dbReference type="Gene3D" id="3.30.470.20">
    <property type="entry name" value="ATP-grasp fold, B domain"/>
    <property type="match status" value="1"/>
</dbReference>
<dbReference type="SUPFAM" id="SSF52440">
    <property type="entry name" value="PreATP-grasp domain"/>
    <property type="match status" value="1"/>
</dbReference>
<keyword evidence="7 12" id="KW-0547">Nucleotide-binding</keyword>
<dbReference type="FunFam" id="3.30.470.20:FF:000018">
    <property type="entry name" value="Trifunctional purine biosynthetic protein adenosine-3"/>
    <property type="match status" value="1"/>
</dbReference>
<dbReference type="CDD" id="cd02196">
    <property type="entry name" value="PurM"/>
    <property type="match status" value="1"/>
</dbReference>
<dbReference type="FunCoup" id="T1FV43">
    <property type="interactions" value="1470"/>
</dbReference>
<dbReference type="InterPro" id="IPR011761">
    <property type="entry name" value="ATP-grasp"/>
</dbReference>
<reference evidence="16" key="1">
    <citation type="submission" date="2012-12" db="EMBL/GenBank/DDBJ databases">
        <authorList>
            <person name="Hellsten U."/>
            <person name="Grimwood J."/>
            <person name="Chapman J.A."/>
            <person name="Shapiro H."/>
            <person name="Aerts A."/>
            <person name="Otillar R.P."/>
            <person name="Terry A.Y."/>
            <person name="Boore J.L."/>
            <person name="Simakov O."/>
            <person name="Marletaz F."/>
            <person name="Cho S.-J."/>
            <person name="Edsinger-Gonzales E."/>
            <person name="Havlak P."/>
            <person name="Kuo D.-H."/>
            <person name="Larsson T."/>
            <person name="Lv J."/>
            <person name="Arendt D."/>
            <person name="Savage R."/>
            <person name="Osoegawa K."/>
            <person name="de Jong P."/>
            <person name="Lindberg D.R."/>
            <person name="Seaver E.C."/>
            <person name="Weisblat D.A."/>
            <person name="Putnam N.H."/>
            <person name="Grigoriev I.V."/>
            <person name="Rokhsar D.S."/>
        </authorList>
    </citation>
    <scope>NUCLEOTIDE SEQUENCE</scope>
</reference>
<dbReference type="Pfam" id="PF00551">
    <property type="entry name" value="Formyl_trans_N"/>
    <property type="match status" value="1"/>
</dbReference>
<dbReference type="Gene3D" id="3.40.50.20">
    <property type="match status" value="1"/>
</dbReference>
<dbReference type="STRING" id="6412.T1FV43"/>
<dbReference type="GO" id="GO:0005829">
    <property type="term" value="C:cytosol"/>
    <property type="evidence" value="ECO:0000318"/>
    <property type="project" value="GO_Central"/>
</dbReference>
<evidence type="ECO:0000313" key="14">
    <source>
        <dbReference type="EMBL" id="ESN95318.1"/>
    </source>
</evidence>
<dbReference type="InterPro" id="IPR036921">
    <property type="entry name" value="PurM-like_N_sf"/>
</dbReference>
<dbReference type="PANTHER" id="PTHR10520:SF12">
    <property type="entry name" value="TRIFUNCTIONAL PURINE BIOSYNTHETIC PROTEIN ADENOSINE-3"/>
    <property type="match status" value="1"/>
</dbReference>
<dbReference type="SUPFAM" id="SSF56042">
    <property type="entry name" value="PurM C-terminal domain-like"/>
    <property type="match status" value="1"/>
</dbReference>
<dbReference type="InterPro" id="IPR036676">
    <property type="entry name" value="PurM-like_C_sf"/>
</dbReference>
<dbReference type="InterPro" id="IPR037123">
    <property type="entry name" value="PRibGlycinamide_synth_C_sf"/>
</dbReference>
<sequence>MVSVLVLGGGGREEAIAWKLSQSEDVANVFVCPGNGGTELVKGKIKRQLGLDLKKHCVIVEWCQKNDIKLVVIGPENLLADGLTDDLTKAGIPCFGPSKQAAQIESSKEFMKHLMDKHNIPTAKWKSFNHCQDAKAFINNADFAALVVKASGLAAGKGVVVARDKEEACKAVQDMLECLAFCDGERLVSMPASQDHKRLLEGDEGPNTGGMGAYCPVTKVSESQMLEIENEILKKTLRAMKDEGLPFKGVLYAGLMMTNSGPKVLEFNCRFGDPETQVLLPLLKSDLYAVMLSCVEGRLNSDLVQFETNKFALGIVLASEGYPGDIVKGRPITNLHEALSQSDTMIFHAGVELKTSEKTSHIPDRHLVTSGGRVMTLVATSTFSLKDAAAKASKMADVVEFEGKQFRRDIGWRSMAGSDCHLFPHQHLSHRHHHQHGDCREIVNRPSMTYASSGVNIIEGDLFVDSIKPITLSTKRSGCMSNIGSFGAMFDLAQLKYNDPILVSGTDGVGTKLKIAQAANKHDTIGIDLVAMCVNDVLCHGAEPIFFLDYFSCGKLVSGMAQNVIRGIASACRVAGCALVGGETAEMPGMYHTDEYDLAGFAVGVVERTNLLPLTTNNQIAEGDVLIGLSSSGLHSNGYSLVRKILEVSGISMADVLPCGKTTVCDLLLTPTHVYVPYLLPLMKRHGLIKGCAHITGGGLPGNVCRILPDGLRAKMDALKWKVPVLFEWLRKLGNVTEDEMLGTFNCGLGVVLVVGRQDVQVVVEEINANIKEECRKNFAVGDVEVFIVGTVEKCSNVADKKVTVDNLLESLHQSWKLNSHQLPDRNHSTSSSSVGRKKVAVLISGSGTNLQALIDDSLKHDSPYSITLVVSNVADAYGLQRAQQASIQTCVVDHKQFKSREEFDNRIDQHLKSHNIDFVCLAGFMRIVSDQFVEKWRGRMLNIHPSLLPSFKGLHVHRQVLQAGVRVSGCTVHFVSNELDGGAILTQATVPVLPNDTEDDLCERVKTAEHKAFPEALRLLTSQKVMLGQDGRVIWL</sequence>
<keyword evidence="10" id="KW-0464">Manganese</keyword>
<dbReference type="InterPro" id="IPR020560">
    <property type="entry name" value="PRibGlycinamide_synth_C-dom"/>
</dbReference>
<evidence type="ECO:0000256" key="4">
    <source>
        <dbReference type="ARBA" id="ARBA00022598"/>
    </source>
</evidence>
<dbReference type="GeneID" id="20212689"/>
<dbReference type="HOGENOM" id="CLU_005361_0_2_1"/>
<dbReference type="InterPro" id="IPR004607">
    <property type="entry name" value="GART"/>
</dbReference>
<keyword evidence="16" id="KW-1185">Reference proteome</keyword>
<dbReference type="SMART" id="SM01210">
    <property type="entry name" value="GARS_C"/>
    <property type="match status" value="1"/>
</dbReference>
<dbReference type="EMBL" id="KB097528">
    <property type="protein sequence ID" value="ESN95318.1"/>
    <property type="molecule type" value="Genomic_DNA"/>
</dbReference>
<evidence type="ECO:0000256" key="12">
    <source>
        <dbReference type="PROSITE-ProRule" id="PRU00409"/>
    </source>
</evidence>
<dbReference type="FunFam" id="3.90.600.10:FF:000001">
    <property type="entry name" value="Trifunctional purine biosynthetic protein adenosine-3"/>
    <property type="match status" value="1"/>
</dbReference>
<dbReference type="SMART" id="SM01209">
    <property type="entry name" value="GARS_A"/>
    <property type="match status" value="1"/>
</dbReference>
<proteinExistence type="inferred from homology"/>
<dbReference type="GO" id="GO:0046084">
    <property type="term" value="P:adenine biosynthetic process"/>
    <property type="evidence" value="ECO:0000318"/>
    <property type="project" value="GO_Central"/>
</dbReference>
<dbReference type="Gene3D" id="3.40.50.170">
    <property type="entry name" value="Formyl transferase, N-terminal domain"/>
    <property type="match status" value="1"/>
</dbReference>
<keyword evidence="5" id="KW-0808">Transferase</keyword>
<evidence type="ECO:0000256" key="1">
    <source>
        <dbReference type="ARBA" id="ARBA00004686"/>
    </source>
</evidence>
<dbReference type="InterPro" id="IPR036477">
    <property type="entry name" value="Formyl_transf_N_sf"/>
</dbReference>
<dbReference type="SUPFAM" id="SSF53328">
    <property type="entry name" value="Formyltransferase"/>
    <property type="match status" value="1"/>
</dbReference>
<dbReference type="FunFam" id="3.30.1330.10:FF:000001">
    <property type="entry name" value="Phosphoribosylformylglycinamidine cyclo-ligase"/>
    <property type="match status" value="1"/>
</dbReference>
<dbReference type="NCBIfam" id="TIGR00878">
    <property type="entry name" value="purM"/>
    <property type="match status" value="1"/>
</dbReference>
<dbReference type="InterPro" id="IPR016188">
    <property type="entry name" value="PurM-like_N"/>
</dbReference>
<evidence type="ECO:0000256" key="2">
    <source>
        <dbReference type="ARBA" id="ARBA00005174"/>
    </source>
</evidence>
<dbReference type="HAMAP" id="MF_01930">
    <property type="entry name" value="PurN"/>
    <property type="match status" value="1"/>
</dbReference>
<evidence type="ECO:0000256" key="3">
    <source>
        <dbReference type="ARBA" id="ARBA00007423"/>
    </source>
</evidence>
<dbReference type="CTD" id="20212689"/>
<dbReference type="PROSITE" id="PS50975">
    <property type="entry name" value="ATP_GRASP"/>
    <property type="match status" value="1"/>
</dbReference>
<dbReference type="InterPro" id="IPR000115">
    <property type="entry name" value="PRibGlycinamide_synth"/>
</dbReference>
<dbReference type="RefSeq" id="XP_009026490.1">
    <property type="nucleotide sequence ID" value="XM_009028242.1"/>
</dbReference>
<dbReference type="Pfam" id="PF02843">
    <property type="entry name" value="GARS_C"/>
    <property type="match status" value="1"/>
</dbReference>
<dbReference type="eggNOG" id="KOG3076">
    <property type="taxonomic scope" value="Eukaryota"/>
</dbReference>
<dbReference type="GO" id="GO:0005524">
    <property type="term" value="F:ATP binding"/>
    <property type="evidence" value="ECO:0007669"/>
    <property type="project" value="UniProtKB-UniRule"/>
</dbReference>
<dbReference type="Proteomes" id="UP000015101">
    <property type="component" value="Unassembled WGS sequence"/>
</dbReference>
<evidence type="ECO:0000256" key="6">
    <source>
        <dbReference type="ARBA" id="ARBA00022723"/>
    </source>
</evidence>
<keyword evidence="8" id="KW-0658">Purine biosynthesis</keyword>
<dbReference type="NCBIfam" id="TIGR00639">
    <property type="entry name" value="PurN"/>
    <property type="match status" value="1"/>
</dbReference>
<dbReference type="GO" id="GO:0004641">
    <property type="term" value="F:phosphoribosylformylglycinamidine cyclo-ligase activity"/>
    <property type="evidence" value="ECO:0000318"/>
    <property type="project" value="GO_Central"/>
</dbReference>
<comment type="pathway">
    <text evidence="1">Purine metabolism; IMP biosynthesis via de novo pathway; 5-amino-1-(5-phospho-D-ribosyl)imidazole from N(2)-formyl-N(1)-(5-phospho-D-ribosyl)glycinamide: step 2/2.</text>
</comment>
<dbReference type="HAMAP" id="MF_00741">
    <property type="entry name" value="AIRS"/>
    <property type="match status" value="1"/>
</dbReference>
<dbReference type="HAMAP" id="MF_00138">
    <property type="entry name" value="GARS"/>
    <property type="match status" value="1"/>
</dbReference>
<dbReference type="InParanoid" id="T1FV43"/>
<keyword evidence="4" id="KW-0436">Ligase</keyword>
<evidence type="ECO:0000256" key="5">
    <source>
        <dbReference type="ARBA" id="ARBA00022679"/>
    </source>
</evidence>
<dbReference type="GO" id="GO:0004637">
    <property type="term" value="F:phosphoribosylamine-glycine ligase activity"/>
    <property type="evidence" value="ECO:0000318"/>
    <property type="project" value="GO_Central"/>
</dbReference>
<dbReference type="Gene3D" id="3.90.650.10">
    <property type="entry name" value="PurM-like C-terminal domain"/>
    <property type="match status" value="1"/>
</dbReference>
<dbReference type="Pfam" id="PF02769">
    <property type="entry name" value="AIRS_C"/>
    <property type="match status" value="1"/>
</dbReference>
<dbReference type="Pfam" id="PF02844">
    <property type="entry name" value="GARS_N"/>
    <property type="match status" value="1"/>
</dbReference>
<dbReference type="SUPFAM" id="SSF55326">
    <property type="entry name" value="PurM N-terminal domain-like"/>
    <property type="match status" value="1"/>
</dbReference>
<dbReference type="CDD" id="cd08645">
    <property type="entry name" value="FMT_core_GART"/>
    <property type="match status" value="1"/>
</dbReference>
<dbReference type="SUPFAM" id="SSF51246">
    <property type="entry name" value="Rudiment single hybrid motif"/>
    <property type="match status" value="1"/>
</dbReference>